<dbReference type="InterPro" id="IPR050352">
    <property type="entry name" value="ABCG_transporters"/>
</dbReference>
<evidence type="ECO:0000259" key="7">
    <source>
        <dbReference type="Pfam" id="PF01061"/>
    </source>
</evidence>
<dbReference type="PANTHER" id="PTHR48041">
    <property type="entry name" value="ABC TRANSPORTER G FAMILY MEMBER 28"/>
    <property type="match status" value="1"/>
</dbReference>
<accession>A0A146K7Y9</accession>
<proteinExistence type="predicted"/>
<keyword evidence="3 6" id="KW-0812">Transmembrane</keyword>
<name>A0A146K7Y9_9EUKA</name>
<keyword evidence="4 6" id="KW-1133">Transmembrane helix</keyword>
<dbReference type="EMBL" id="GDID01005007">
    <property type="protein sequence ID" value="JAP91599.1"/>
    <property type="molecule type" value="Transcribed_RNA"/>
</dbReference>
<reference evidence="8" key="1">
    <citation type="submission" date="2015-07" db="EMBL/GenBank/DDBJ databases">
        <title>Adaptation to a free-living lifestyle via gene acquisitions in the diplomonad Trepomonas sp. PC1.</title>
        <authorList>
            <person name="Xu F."/>
            <person name="Jerlstrom-Hultqvist J."/>
            <person name="Kolisko M."/>
            <person name="Simpson A.G.B."/>
            <person name="Roger A.J."/>
            <person name="Svard S.G."/>
            <person name="Andersson J.O."/>
        </authorList>
    </citation>
    <scope>NUCLEOTIDE SEQUENCE</scope>
    <source>
        <strain evidence="8">PC1</strain>
    </source>
</reference>
<dbReference type="PANTHER" id="PTHR48041:SF139">
    <property type="entry name" value="PROTEIN SCARLET"/>
    <property type="match status" value="1"/>
</dbReference>
<evidence type="ECO:0000256" key="1">
    <source>
        <dbReference type="ARBA" id="ARBA00004141"/>
    </source>
</evidence>
<keyword evidence="5 6" id="KW-0472">Membrane</keyword>
<protein>
    <submittedName>
        <fullName evidence="8">ABC transporter family protein</fullName>
    </submittedName>
</protein>
<evidence type="ECO:0000256" key="4">
    <source>
        <dbReference type="ARBA" id="ARBA00022989"/>
    </source>
</evidence>
<feature type="domain" description="ABC-2 type transporter transmembrane" evidence="7">
    <location>
        <begin position="5"/>
        <end position="95"/>
    </location>
</feature>
<feature type="non-terminal residue" evidence="8">
    <location>
        <position position="1"/>
    </location>
</feature>
<evidence type="ECO:0000256" key="3">
    <source>
        <dbReference type="ARBA" id="ARBA00022692"/>
    </source>
</evidence>
<dbReference type="Pfam" id="PF01061">
    <property type="entry name" value="ABC2_membrane"/>
    <property type="match status" value="1"/>
</dbReference>
<evidence type="ECO:0000256" key="6">
    <source>
        <dbReference type="SAM" id="Phobius"/>
    </source>
</evidence>
<evidence type="ECO:0000256" key="5">
    <source>
        <dbReference type="ARBA" id="ARBA00023136"/>
    </source>
</evidence>
<comment type="subcellular location">
    <subcellularLocation>
        <location evidence="1">Membrane</location>
        <topology evidence="1">Multi-pass membrane protein</topology>
    </subcellularLocation>
</comment>
<sequence length="95" mass="11002">RFFTFQLRSPPQFMRFFLQYTITGLFCGSLWFQTGNDFVDIANKIGALFYVQMAVSFPPAGDVSVRMFQSRYGFWREHQSGLYGTAPYFLSAIIV</sequence>
<feature type="non-terminal residue" evidence="8">
    <location>
        <position position="95"/>
    </location>
</feature>
<evidence type="ECO:0000313" key="8">
    <source>
        <dbReference type="EMBL" id="JAP91599.1"/>
    </source>
</evidence>
<evidence type="ECO:0000256" key="2">
    <source>
        <dbReference type="ARBA" id="ARBA00022448"/>
    </source>
</evidence>
<dbReference type="InterPro" id="IPR013525">
    <property type="entry name" value="ABC2_TM"/>
</dbReference>
<dbReference type="GO" id="GO:0016020">
    <property type="term" value="C:membrane"/>
    <property type="evidence" value="ECO:0007669"/>
    <property type="project" value="UniProtKB-SubCell"/>
</dbReference>
<organism evidence="8">
    <name type="scientific">Trepomonas sp. PC1</name>
    <dbReference type="NCBI Taxonomy" id="1076344"/>
    <lineage>
        <taxon>Eukaryota</taxon>
        <taxon>Metamonada</taxon>
        <taxon>Diplomonadida</taxon>
        <taxon>Hexamitidae</taxon>
        <taxon>Hexamitinae</taxon>
        <taxon>Trepomonas</taxon>
    </lineage>
</organism>
<feature type="transmembrane region" description="Helical" evidence="6">
    <location>
        <begin position="12"/>
        <end position="32"/>
    </location>
</feature>
<dbReference type="AlphaFoldDB" id="A0A146K7Y9"/>
<gene>
    <name evidence="8" type="ORF">TPC1_16741</name>
</gene>
<keyword evidence="2" id="KW-0813">Transport</keyword>
<dbReference type="GO" id="GO:0140359">
    <property type="term" value="F:ABC-type transporter activity"/>
    <property type="evidence" value="ECO:0007669"/>
    <property type="project" value="InterPro"/>
</dbReference>